<accession>A0ABD2I1F9</accession>
<dbReference type="EMBL" id="JBICCN010000373">
    <property type="protein sequence ID" value="KAL3072808.1"/>
    <property type="molecule type" value="Genomic_DNA"/>
</dbReference>
<keyword evidence="3" id="KW-1185">Reference proteome</keyword>
<evidence type="ECO:0000313" key="2">
    <source>
        <dbReference type="EMBL" id="KAL3072808.1"/>
    </source>
</evidence>
<proteinExistence type="predicted"/>
<protein>
    <submittedName>
        <fullName evidence="2">Uncharacterized protein</fullName>
    </submittedName>
</protein>
<feature type="region of interest" description="Disordered" evidence="1">
    <location>
        <begin position="81"/>
        <end position="142"/>
    </location>
</feature>
<comment type="caution">
    <text evidence="2">The sequence shown here is derived from an EMBL/GenBank/DDBJ whole genome shotgun (WGS) entry which is preliminary data.</text>
</comment>
<dbReference type="AlphaFoldDB" id="A0ABD2I1F9"/>
<organism evidence="2 3">
    <name type="scientific">Heterodera schachtii</name>
    <name type="common">Sugarbeet cyst nematode worm</name>
    <name type="synonym">Tylenchus schachtii</name>
    <dbReference type="NCBI Taxonomy" id="97005"/>
    <lineage>
        <taxon>Eukaryota</taxon>
        <taxon>Metazoa</taxon>
        <taxon>Ecdysozoa</taxon>
        <taxon>Nematoda</taxon>
        <taxon>Chromadorea</taxon>
        <taxon>Rhabditida</taxon>
        <taxon>Tylenchina</taxon>
        <taxon>Tylenchomorpha</taxon>
        <taxon>Tylenchoidea</taxon>
        <taxon>Heteroderidae</taxon>
        <taxon>Heteroderinae</taxon>
        <taxon>Heterodera</taxon>
    </lineage>
</organism>
<name>A0ABD2I1F9_HETSC</name>
<sequence>MEQEYVPGKVVGYIEDPREEKEEEWDMARALKNRSKEDEVRIKKREQREEGWKELISGERKAKGRERPKLVEKFVKNVLGPAENDVSRNPGIPPEGSRRGPTPIPCWNRYKKRPRFVSPIRNISPVRTRQSTVGTQTTNAWPSCTGDVVEQMQLMKTKLDELIAALKKKEEEKNNGNNEQIGEEEQQKENGK</sequence>
<evidence type="ECO:0000256" key="1">
    <source>
        <dbReference type="SAM" id="MobiDB-lite"/>
    </source>
</evidence>
<feature type="compositionally biased region" description="Polar residues" evidence="1">
    <location>
        <begin position="125"/>
        <end position="142"/>
    </location>
</feature>
<dbReference type="Proteomes" id="UP001620645">
    <property type="component" value="Unassembled WGS sequence"/>
</dbReference>
<evidence type="ECO:0000313" key="3">
    <source>
        <dbReference type="Proteomes" id="UP001620645"/>
    </source>
</evidence>
<reference evidence="2 3" key="1">
    <citation type="submission" date="2024-10" db="EMBL/GenBank/DDBJ databases">
        <authorList>
            <person name="Kim D."/>
        </authorList>
    </citation>
    <scope>NUCLEOTIDE SEQUENCE [LARGE SCALE GENOMIC DNA]</scope>
    <source>
        <strain evidence="2">Taebaek</strain>
    </source>
</reference>
<feature type="region of interest" description="Disordered" evidence="1">
    <location>
        <begin position="169"/>
        <end position="192"/>
    </location>
</feature>
<gene>
    <name evidence="2" type="ORF">niasHS_017782</name>
</gene>